<keyword evidence="2" id="KW-1185">Reference proteome</keyword>
<name>A0AAP2CRQ4_9RHOB</name>
<proteinExistence type="predicted"/>
<gene>
    <name evidence="1" type="ORF">IV417_11370</name>
</gene>
<comment type="caution">
    <text evidence="1">The sequence shown here is derived from an EMBL/GenBank/DDBJ whole genome shotgun (WGS) entry which is preliminary data.</text>
</comment>
<accession>A0AAP2CRQ4</accession>
<sequence length="64" mass="6998">MTHSSTHVDGVVFVPGPGRFEGDVIFAKPSQRSVRRVHVSVPGHIAWTHKRTINALVAAAKREV</sequence>
<dbReference type="AlphaFoldDB" id="A0AAP2CRQ4"/>
<evidence type="ECO:0000313" key="2">
    <source>
        <dbReference type="Proteomes" id="UP001315686"/>
    </source>
</evidence>
<dbReference type="Proteomes" id="UP001315686">
    <property type="component" value="Unassembled WGS sequence"/>
</dbReference>
<reference evidence="1 2" key="1">
    <citation type="journal article" date="2021" name="Arch. Microbiol.">
        <title>Harenicola maris gen. nov., sp. nov. isolated from the Sea of Japan shallow sediments.</title>
        <authorList>
            <person name="Romanenko L.A."/>
            <person name="Kurilenko V.V."/>
            <person name="Chernysheva N.Y."/>
            <person name="Tekutyeva L.A."/>
            <person name="Velansky P.V."/>
            <person name="Svetashev V.I."/>
            <person name="Isaeva M.P."/>
        </authorList>
    </citation>
    <scope>NUCLEOTIDE SEQUENCE [LARGE SCALE GENOMIC DNA]</scope>
    <source>
        <strain evidence="1 2">KMM 3653</strain>
    </source>
</reference>
<dbReference type="RefSeq" id="WP_327794208.1">
    <property type="nucleotide sequence ID" value="NZ_JADQAZ010000002.1"/>
</dbReference>
<protein>
    <submittedName>
        <fullName evidence="1">Uncharacterized protein</fullName>
    </submittedName>
</protein>
<dbReference type="EMBL" id="JADQAZ010000002">
    <property type="protein sequence ID" value="MBT0957992.1"/>
    <property type="molecule type" value="Genomic_DNA"/>
</dbReference>
<organism evidence="1 2">
    <name type="scientific">Harenicola maris</name>
    <dbReference type="NCBI Taxonomy" id="2841044"/>
    <lineage>
        <taxon>Bacteria</taxon>
        <taxon>Pseudomonadati</taxon>
        <taxon>Pseudomonadota</taxon>
        <taxon>Alphaproteobacteria</taxon>
        <taxon>Rhodobacterales</taxon>
        <taxon>Paracoccaceae</taxon>
        <taxon>Harenicola</taxon>
    </lineage>
</organism>
<evidence type="ECO:0000313" key="1">
    <source>
        <dbReference type="EMBL" id="MBT0957992.1"/>
    </source>
</evidence>